<dbReference type="Gene3D" id="4.10.240.10">
    <property type="entry name" value="Zn(2)-C6 fungal-type DNA-binding domain"/>
    <property type="match status" value="1"/>
</dbReference>
<dbReference type="GO" id="GO:0005634">
    <property type="term" value="C:nucleus"/>
    <property type="evidence" value="ECO:0007669"/>
    <property type="project" value="UniProtKB-SubCell"/>
</dbReference>
<dbReference type="PROSITE" id="PS00463">
    <property type="entry name" value="ZN2_CY6_FUNGAL_1"/>
    <property type="match status" value="1"/>
</dbReference>
<feature type="compositionally biased region" description="Low complexity" evidence="6">
    <location>
        <begin position="72"/>
        <end position="86"/>
    </location>
</feature>
<gene>
    <name evidence="8" type="ORF">CTA1_2330</name>
</gene>
<evidence type="ECO:0000256" key="3">
    <source>
        <dbReference type="ARBA" id="ARBA00023125"/>
    </source>
</evidence>
<feature type="region of interest" description="Disordered" evidence="6">
    <location>
        <begin position="52"/>
        <end position="148"/>
    </location>
</feature>
<dbReference type="STRING" id="1306861.A0A4U6X9V4"/>
<dbReference type="CDD" id="cd12148">
    <property type="entry name" value="fungal_TF_MHR"/>
    <property type="match status" value="1"/>
</dbReference>
<keyword evidence="3" id="KW-0238">DNA-binding</keyword>
<dbReference type="GO" id="GO:0008270">
    <property type="term" value="F:zinc ion binding"/>
    <property type="evidence" value="ECO:0007669"/>
    <property type="project" value="InterPro"/>
</dbReference>
<dbReference type="Proteomes" id="UP000310108">
    <property type="component" value="Unassembled WGS sequence"/>
</dbReference>
<evidence type="ECO:0000256" key="4">
    <source>
        <dbReference type="ARBA" id="ARBA00023163"/>
    </source>
</evidence>
<evidence type="ECO:0000259" key="7">
    <source>
        <dbReference type="PROSITE" id="PS50048"/>
    </source>
</evidence>
<evidence type="ECO:0000256" key="6">
    <source>
        <dbReference type="SAM" id="MobiDB-lite"/>
    </source>
</evidence>
<dbReference type="SMART" id="SM00066">
    <property type="entry name" value="GAL4"/>
    <property type="match status" value="1"/>
</dbReference>
<name>A0A4U6X9V4_9PEZI</name>
<keyword evidence="5" id="KW-0539">Nucleus</keyword>
<dbReference type="EMBL" id="PJEX01000239">
    <property type="protein sequence ID" value="TKW52431.1"/>
    <property type="molecule type" value="Genomic_DNA"/>
</dbReference>
<keyword evidence="2" id="KW-0805">Transcription regulation</keyword>
<reference evidence="8 9" key="1">
    <citation type="journal article" date="2019" name="PLoS ONE">
        <title>Comparative genome analysis indicates high evolutionary potential of pathogenicity genes in Colletotrichum tanaceti.</title>
        <authorList>
            <person name="Lelwala R.V."/>
            <person name="Korhonen P.K."/>
            <person name="Young N.D."/>
            <person name="Scott J.B."/>
            <person name="Ades P.A."/>
            <person name="Gasser R.B."/>
            <person name="Taylor P.W.J."/>
        </authorList>
    </citation>
    <scope>NUCLEOTIDE SEQUENCE [LARGE SCALE GENOMIC DNA]</scope>
    <source>
        <strain evidence="8">BRIP57314</strain>
    </source>
</reference>
<evidence type="ECO:0000256" key="5">
    <source>
        <dbReference type="ARBA" id="ARBA00023242"/>
    </source>
</evidence>
<evidence type="ECO:0000256" key="1">
    <source>
        <dbReference type="ARBA" id="ARBA00004123"/>
    </source>
</evidence>
<comment type="subcellular location">
    <subcellularLocation>
        <location evidence="1">Nucleus</location>
    </subcellularLocation>
</comment>
<dbReference type="GO" id="GO:0000976">
    <property type="term" value="F:transcription cis-regulatory region binding"/>
    <property type="evidence" value="ECO:0007669"/>
    <property type="project" value="TreeGrafter"/>
</dbReference>
<proteinExistence type="predicted"/>
<evidence type="ECO:0000313" key="8">
    <source>
        <dbReference type="EMBL" id="TKW52431.1"/>
    </source>
</evidence>
<dbReference type="CDD" id="cd00067">
    <property type="entry name" value="GAL4"/>
    <property type="match status" value="1"/>
</dbReference>
<comment type="caution">
    <text evidence="8">The sequence shown here is derived from an EMBL/GenBank/DDBJ whole genome shotgun (WGS) entry which is preliminary data.</text>
</comment>
<sequence>MESRQRSPTPLLRTCRICAHAKIKCDRTQDSGSCDRCLRLGKECTYAVARGRKLPGPRSRSNKLLQVPERPAAPSSVTESPPVSESITSDQSRTPPPHPASSTGSAAGDPGSRSRQADLGSGTGKDKDKSTSSGTGTGTGPHDPFQAGQLSLDRGQELLDRFRKKLTPHFPFVIIADSVHVSALRRTRPALCLALLAAASHDDVRLQRALGQMFNELVAARLVAGNFTCLDVLQGLLVHLAWAHFQPRPKRYSQHLHLATSIVSDLRLDRPKNPRRWNVEGMSAPHDNVESLDEQRTFLGTYYLSSCTSIVLQKLRIVTLSSFITETANRLADVAEYPSDQYLPYIVRLQRLAEDIDDVVKNESTLDPMQIQASVSEAKERVDMFKNSLRFSLSDCPLLVPQLHTIQLCLNQLSLPEAPFGLSNPQNAPMQRLVAGLSESIVSAKSLVSVLLHTPPGQEVFFPNIVWVMLHCGFTLAARLDLLAADPRIGFMAEHLRQFSDIAHTVRQVVLRLESASSPDLDDRGDRDSFYHFGIRTKRVERFYLQQQQRQSALLLQQQQQQQQDFSPQGLHVTMPTSTAGFTAVGTPASDFSNQSQILDYSVAPSVFSHAVAPLDGNVVYGGSGSGSGSGSHGSHGSHGSFVIPNTGAMGSNPEYVLDALSVLPESFIPFRAWGPVLGDDEEGGGAQYLA</sequence>
<keyword evidence="4" id="KW-0804">Transcription</keyword>
<dbReference type="Pfam" id="PF00172">
    <property type="entry name" value="Zn_clus"/>
    <property type="match status" value="1"/>
</dbReference>
<evidence type="ECO:0000256" key="2">
    <source>
        <dbReference type="ARBA" id="ARBA00023015"/>
    </source>
</evidence>
<dbReference type="PROSITE" id="PS50048">
    <property type="entry name" value="ZN2_CY6_FUNGAL_2"/>
    <property type="match status" value="1"/>
</dbReference>
<dbReference type="InterPro" id="IPR001138">
    <property type="entry name" value="Zn2Cys6_DnaBD"/>
</dbReference>
<dbReference type="PANTHER" id="PTHR31845">
    <property type="entry name" value="FINGER DOMAIN PROTEIN, PUTATIVE-RELATED"/>
    <property type="match status" value="1"/>
</dbReference>
<accession>A0A4U6X9V4</accession>
<dbReference type="PANTHER" id="PTHR31845:SF37">
    <property type="entry name" value="TRANSCRIPTION FACTOR DOMAIN-CONTAINING PROTEIN"/>
    <property type="match status" value="1"/>
</dbReference>
<keyword evidence="9" id="KW-1185">Reference proteome</keyword>
<dbReference type="AlphaFoldDB" id="A0A4U6X9V4"/>
<dbReference type="SUPFAM" id="SSF57701">
    <property type="entry name" value="Zn2/Cys6 DNA-binding domain"/>
    <property type="match status" value="1"/>
</dbReference>
<organism evidence="8 9">
    <name type="scientific">Colletotrichum tanaceti</name>
    <dbReference type="NCBI Taxonomy" id="1306861"/>
    <lineage>
        <taxon>Eukaryota</taxon>
        <taxon>Fungi</taxon>
        <taxon>Dikarya</taxon>
        <taxon>Ascomycota</taxon>
        <taxon>Pezizomycotina</taxon>
        <taxon>Sordariomycetes</taxon>
        <taxon>Hypocreomycetidae</taxon>
        <taxon>Glomerellales</taxon>
        <taxon>Glomerellaceae</taxon>
        <taxon>Colletotrichum</taxon>
        <taxon>Colletotrichum destructivum species complex</taxon>
    </lineage>
</organism>
<dbReference type="GO" id="GO:0000981">
    <property type="term" value="F:DNA-binding transcription factor activity, RNA polymerase II-specific"/>
    <property type="evidence" value="ECO:0007669"/>
    <property type="project" value="InterPro"/>
</dbReference>
<dbReference type="InterPro" id="IPR051089">
    <property type="entry name" value="prtT"/>
</dbReference>
<dbReference type="InterPro" id="IPR036864">
    <property type="entry name" value="Zn2-C6_fun-type_DNA-bd_sf"/>
</dbReference>
<evidence type="ECO:0000313" key="9">
    <source>
        <dbReference type="Proteomes" id="UP000310108"/>
    </source>
</evidence>
<feature type="domain" description="Zn(2)-C6 fungal-type" evidence="7">
    <location>
        <begin position="14"/>
        <end position="46"/>
    </location>
</feature>
<protein>
    <recommendedName>
        <fullName evidence="7">Zn(2)-C6 fungal-type domain-containing protein</fullName>
    </recommendedName>
</protein>